<dbReference type="STRING" id="1004.SAMN05661012_01182"/>
<dbReference type="EMBL" id="CP140154">
    <property type="protein sequence ID" value="WQG91029.1"/>
    <property type="molecule type" value="Genomic_DNA"/>
</dbReference>
<dbReference type="RefSeq" id="WP_072357753.1">
    <property type="nucleotide sequence ID" value="NZ_CP139972.1"/>
</dbReference>
<dbReference type="OrthoDB" id="678688at2"/>
<accession>A0A1K1NC47</accession>
<protein>
    <submittedName>
        <fullName evidence="2">Uncharacterized protein</fullName>
    </submittedName>
</protein>
<dbReference type="Proteomes" id="UP001326715">
    <property type="component" value="Chromosome"/>
</dbReference>
<feature type="transmembrane region" description="Helical" evidence="1">
    <location>
        <begin position="72"/>
        <end position="92"/>
    </location>
</feature>
<dbReference type="Proteomes" id="UP000183788">
    <property type="component" value="Unassembled WGS sequence"/>
</dbReference>
<evidence type="ECO:0000313" key="2">
    <source>
        <dbReference type="EMBL" id="SFW32994.1"/>
    </source>
</evidence>
<dbReference type="EMBL" id="FPIZ01000003">
    <property type="protein sequence ID" value="SFW32994.1"/>
    <property type="molecule type" value="Genomic_DNA"/>
</dbReference>
<reference evidence="2 4" key="1">
    <citation type="submission" date="2016-11" db="EMBL/GenBank/DDBJ databases">
        <authorList>
            <person name="Jaros S."/>
            <person name="Januszkiewicz K."/>
            <person name="Wedrychowicz H."/>
        </authorList>
    </citation>
    <scope>NUCLEOTIDE SEQUENCE [LARGE SCALE GENOMIC DNA]</scope>
    <source>
        <strain evidence="2 4">DSM 784</strain>
    </source>
</reference>
<keyword evidence="1" id="KW-0472">Membrane</keyword>
<organism evidence="2 4">
    <name type="scientific">Chitinophaga sancti</name>
    <dbReference type="NCBI Taxonomy" id="1004"/>
    <lineage>
        <taxon>Bacteria</taxon>
        <taxon>Pseudomonadati</taxon>
        <taxon>Bacteroidota</taxon>
        <taxon>Chitinophagia</taxon>
        <taxon>Chitinophagales</taxon>
        <taxon>Chitinophagaceae</taxon>
        <taxon>Chitinophaga</taxon>
    </lineage>
</organism>
<keyword evidence="5" id="KW-1185">Reference proteome</keyword>
<feature type="transmembrane region" description="Helical" evidence="1">
    <location>
        <begin position="104"/>
        <end position="123"/>
    </location>
</feature>
<reference evidence="3 5" key="2">
    <citation type="submission" date="2023-11" db="EMBL/GenBank/DDBJ databases">
        <title>MicrobeMod: A computational toolkit for identifying prokaryotic methylation and restriction-modification with nanopore sequencing.</title>
        <authorList>
            <person name="Crits-Christoph A."/>
            <person name="Kang S.C."/>
            <person name="Lee H."/>
            <person name="Ostrov N."/>
        </authorList>
    </citation>
    <scope>NUCLEOTIDE SEQUENCE [LARGE SCALE GENOMIC DNA]</scope>
    <source>
        <strain evidence="3 5">ATCC 23090</strain>
    </source>
</reference>
<evidence type="ECO:0000313" key="4">
    <source>
        <dbReference type="Proteomes" id="UP000183788"/>
    </source>
</evidence>
<feature type="transmembrane region" description="Helical" evidence="1">
    <location>
        <begin position="7"/>
        <end position="25"/>
    </location>
</feature>
<evidence type="ECO:0000256" key="1">
    <source>
        <dbReference type="SAM" id="Phobius"/>
    </source>
</evidence>
<keyword evidence="1" id="KW-1133">Transmembrane helix</keyword>
<proteinExistence type="predicted"/>
<name>A0A1K1NC47_9BACT</name>
<evidence type="ECO:0000313" key="5">
    <source>
        <dbReference type="Proteomes" id="UP001326715"/>
    </source>
</evidence>
<sequence>MSRSKIFGIIAVVVVIVCAFLPWITVGSKTGPLDFTGLNTFNSNFGEPGKVNVFFGVVVGLLFLLKGKMAPRINLFLAAFLVAWTFRNLLLFSRCEMGECPERHVALFLSLVASLGAFVAVMFTNNGRPAEKKEN</sequence>
<dbReference type="AlphaFoldDB" id="A0A1K1NC47"/>
<gene>
    <name evidence="2" type="ORF">SAMN05661012_01182</name>
    <name evidence="3" type="ORF">SR876_05935</name>
</gene>
<keyword evidence="1" id="KW-0812">Transmembrane</keyword>
<evidence type="ECO:0000313" key="3">
    <source>
        <dbReference type="EMBL" id="WQG91029.1"/>
    </source>
</evidence>